<evidence type="ECO:0000256" key="4">
    <source>
        <dbReference type="ARBA" id="ARBA00022771"/>
    </source>
</evidence>
<name>A0A9P5XHC7_9AGAR</name>
<comment type="caution">
    <text evidence="11">The sequence shown here is derived from an EMBL/GenBank/DDBJ whole genome shotgun (WGS) entry which is preliminary data.</text>
</comment>
<keyword evidence="6 9" id="KW-1133">Transmembrane helix</keyword>
<dbReference type="PROSITE" id="PS51292">
    <property type="entry name" value="ZF_RING_CH"/>
    <property type="match status" value="1"/>
</dbReference>
<dbReference type="Proteomes" id="UP000807342">
    <property type="component" value="Unassembled WGS sequence"/>
</dbReference>
<dbReference type="EMBL" id="MU151098">
    <property type="protein sequence ID" value="KAF9450735.1"/>
    <property type="molecule type" value="Genomic_DNA"/>
</dbReference>
<dbReference type="GO" id="GO:0016020">
    <property type="term" value="C:membrane"/>
    <property type="evidence" value="ECO:0007669"/>
    <property type="project" value="UniProtKB-SubCell"/>
</dbReference>
<dbReference type="InterPro" id="IPR011016">
    <property type="entry name" value="Znf_RING-CH"/>
</dbReference>
<feature type="transmembrane region" description="Helical" evidence="9">
    <location>
        <begin position="106"/>
        <end position="135"/>
    </location>
</feature>
<accession>A0A9P5XHC7</accession>
<evidence type="ECO:0000256" key="6">
    <source>
        <dbReference type="ARBA" id="ARBA00022989"/>
    </source>
</evidence>
<feature type="compositionally biased region" description="Low complexity" evidence="8">
    <location>
        <begin position="304"/>
        <end position="320"/>
    </location>
</feature>
<feature type="region of interest" description="Disordered" evidence="8">
    <location>
        <begin position="295"/>
        <end position="320"/>
    </location>
</feature>
<evidence type="ECO:0000256" key="3">
    <source>
        <dbReference type="ARBA" id="ARBA00022723"/>
    </source>
</evidence>
<dbReference type="PANTHER" id="PTHR46283">
    <property type="entry name" value="E3 UBIQUITIN-PROTEIN LIGASE MARCH5"/>
    <property type="match status" value="1"/>
</dbReference>
<evidence type="ECO:0000256" key="1">
    <source>
        <dbReference type="ARBA" id="ARBA00004141"/>
    </source>
</evidence>
<dbReference type="Gene3D" id="3.30.40.10">
    <property type="entry name" value="Zinc/RING finger domain, C3HC4 (zinc finger)"/>
    <property type="match status" value="1"/>
</dbReference>
<dbReference type="AlphaFoldDB" id="A0A9P5XHC7"/>
<keyword evidence="3" id="KW-0479">Metal-binding</keyword>
<keyword evidence="2 9" id="KW-0812">Transmembrane</keyword>
<keyword evidence="12" id="KW-1185">Reference proteome</keyword>
<keyword evidence="7 9" id="KW-0472">Membrane</keyword>
<evidence type="ECO:0000256" key="5">
    <source>
        <dbReference type="ARBA" id="ARBA00022833"/>
    </source>
</evidence>
<evidence type="ECO:0000313" key="11">
    <source>
        <dbReference type="EMBL" id="KAF9450735.1"/>
    </source>
</evidence>
<keyword evidence="4" id="KW-0863">Zinc-finger</keyword>
<feature type="domain" description="RING-CH-type" evidence="10">
    <location>
        <begin position="10"/>
        <end position="83"/>
    </location>
</feature>
<dbReference type="InterPro" id="IPR013083">
    <property type="entry name" value="Znf_RING/FYVE/PHD"/>
</dbReference>
<evidence type="ECO:0000256" key="7">
    <source>
        <dbReference type="ARBA" id="ARBA00023136"/>
    </source>
</evidence>
<dbReference type="Pfam" id="PF12906">
    <property type="entry name" value="RINGv"/>
    <property type="match status" value="1"/>
</dbReference>
<evidence type="ECO:0000256" key="9">
    <source>
        <dbReference type="SAM" id="Phobius"/>
    </source>
</evidence>
<keyword evidence="5" id="KW-0862">Zinc</keyword>
<sequence>MMSATRIPTVDDLRIKLCYICREEEPFDAVHEGPLRPWTHPCRCTLIAHESCLLQWIKSAQSNSSRAQNALKCPQCGADYELESEKSIVLNILSAGNRVLQRVGGVFTLASAASVIGVMGSGVYIMLTAYGAWAVRQYVGKEMFDVLLTDDPSNWPWTAFLNLPILPLTLISSRLSPSSKACLPTLIPILLVWPPSPVAHQWMHHEPWHKRDRPHSPRLRAWPPSPFVFGFFISPIVRIVYRKLLQRVAVWLLGANLSDVGRRGLQFNEGPFMIRIRANVRGVNRDGVEENVDLEEGPDGHPPAGANAHANQNGENANANNVAQDPNAANLEAAERQIEIRATSLGRRVGGALLIPYISNVMGSLLFRLSKHSCLLREFLGIKQHRRLLNGLPPSVIAYPSTVMGGTDGIPGLKKLGHVVKTVVEGLWGGTKTWAELDPVWWRNSIGLGLFIVAKDCLYLTHLWLAKREIESRKVKNKDFAGVDIKELDLVPSFPRPQPQADMTEASPRGERTSGYDLVGRAMGFNANR</sequence>
<evidence type="ECO:0000313" key="12">
    <source>
        <dbReference type="Proteomes" id="UP000807342"/>
    </source>
</evidence>
<feature type="region of interest" description="Disordered" evidence="8">
    <location>
        <begin position="494"/>
        <end position="513"/>
    </location>
</feature>
<protein>
    <recommendedName>
        <fullName evidence="10">RING-CH-type domain-containing protein</fullName>
    </recommendedName>
</protein>
<evidence type="ECO:0000256" key="8">
    <source>
        <dbReference type="SAM" id="MobiDB-lite"/>
    </source>
</evidence>
<evidence type="ECO:0000256" key="2">
    <source>
        <dbReference type="ARBA" id="ARBA00022692"/>
    </source>
</evidence>
<dbReference type="GO" id="GO:0008270">
    <property type="term" value="F:zinc ion binding"/>
    <property type="evidence" value="ECO:0007669"/>
    <property type="project" value="UniProtKB-KW"/>
</dbReference>
<proteinExistence type="predicted"/>
<dbReference type="OrthoDB" id="5817083at2759"/>
<comment type="subcellular location">
    <subcellularLocation>
        <location evidence="1">Membrane</location>
        <topology evidence="1">Multi-pass membrane protein</topology>
    </subcellularLocation>
</comment>
<dbReference type="SMART" id="SM00744">
    <property type="entry name" value="RINGv"/>
    <property type="match status" value="1"/>
</dbReference>
<dbReference type="SUPFAM" id="SSF57850">
    <property type="entry name" value="RING/U-box"/>
    <property type="match status" value="1"/>
</dbReference>
<evidence type="ECO:0000259" key="10">
    <source>
        <dbReference type="PROSITE" id="PS51292"/>
    </source>
</evidence>
<organism evidence="11 12">
    <name type="scientific">Macrolepiota fuliginosa MF-IS2</name>
    <dbReference type="NCBI Taxonomy" id="1400762"/>
    <lineage>
        <taxon>Eukaryota</taxon>
        <taxon>Fungi</taxon>
        <taxon>Dikarya</taxon>
        <taxon>Basidiomycota</taxon>
        <taxon>Agaricomycotina</taxon>
        <taxon>Agaricomycetes</taxon>
        <taxon>Agaricomycetidae</taxon>
        <taxon>Agaricales</taxon>
        <taxon>Agaricineae</taxon>
        <taxon>Agaricaceae</taxon>
        <taxon>Macrolepiota</taxon>
    </lineage>
</organism>
<gene>
    <name evidence="11" type="ORF">P691DRAFT_700636</name>
</gene>
<reference evidence="11" key="1">
    <citation type="submission" date="2020-11" db="EMBL/GenBank/DDBJ databases">
        <authorList>
            <consortium name="DOE Joint Genome Institute"/>
            <person name="Ahrendt S."/>
            <person name="Riley R."/>
            <person name="Andreopoulos W."/>
            <person name="Labutti K."/>
            <person name="Pangilinan J."/>
            <person name="Ruiz-Duenas F.J."/>
            <person name="Barrasa J.M."/>
            <person name="Sanchez-Garcia M."/>
            <person name="Camarero S."/>
            <person name="Miyauchi S."/>
            <person name="Serrano A."/>
            <person name="Linde D."/>
            <person name="Babiker R."/>
            <person name="Drula E."/>
            <person name="Ayuso-Fernandez I."/>
            <person name="Pacheco R."/>
            <person name="Padilla G."/>
            <person name="Ferreira P."/>
            <person name="Barriuso J."/>
            <person name="Kellner H."/>
            <person name="Castanera R."/>
            <person name="Alfaro M."/>
            <person name="Ramirez L."/>
            <person name="Pisabarro A.G."/>
            <person name="Kuo A."/>
            <person name="Tritt A."/>
            <person name="Lipzen A."/>
            <person name="He G."/>
            <person name="Yan M."/>
            <person name="Ng V."/>
            <person name="Cullen D."/>
            <person name="Martin F."/>
            <person name="Rosso M.-N."/>
            <person name="Henrissat B."/>
            <person name="Hibbett D."/>
            <person name="Martinez A.T."/>
            <person name="Grigoriev I.V."/>
        </authorList>
    </citation>
    <scope>NUCLEOTIDE SEQUENCE</scope>
    <source>
        <strain evidence="11">MF-IS2</strain>
    </source>
</reference>